<dbReference type="InterPro" id="IPR001172">
    <property type="entry name" value="FliN_T3SS_HrcQb"/>
</dbReference>
<dbReference type="GO" id="GO:0003774">
    <property type="term" value="F:cytoskeletal motor activity"/>
    <property type="evidence" value="ECO:0007669"/>
    <property type="project" value="InterPro"/>
</dbReference>
<comment type="caution">
    <text evidence="3">The sequence shown here is derived from an EMBL/GenBank/DDBJ whole genome shotgun (WGS) entry which is preliminary data.</text>
</comment>
<dbReference type="SUPFAM" id="SSF101801">
    <property type="entry name" value="Surface presentation of antigens (SPOA)"/>
    <property type="match status" value="1"/>
</dbReference>
<evidence type="ECO:0000256" key="1">
    <source>
        <dbReference type="ARBA" id="ARBA00009226"/>
    </source>
</evidence>
<name>A0A844B973_9BURK</name>
<accession>A0A844B973</accession>
<evidence type="ECO:0000313" key="4">
    <source>
        <dbReference type="Proteomes" id="UP000487350"/>
    </source>
</evidence>
<feature type="domain" description="Flagellar motor switch protein FliN-like C-terminal" evidence="2">
    <location>
        <begin position="265"/>
        <end position="332"/>
    </location>
</feature>
<gene>
    <name evidence="3" type="ORF">GHT07_07260</name>
</gene>
<dbReference type="GO" id="GO:0071978">
    <property type="term" value="P:bacterial-type flagellum-dependent swarming motility"/>
    <property type="evidence" value="ECO:0007669"/>
    <property type="project" value="TreeGrafter"/>
</dbReference>
<dbReference type="GO" id="GO:0050918">
    <property type="term" value="P:positive chemotaxis"/>
    <property type="evidence" value="ECO:0007669"/>
    <property type="project" value="TreeGrafter"/>
</dbReference>
<comment type="similarity">
    <text evidence="1">Belongs to the FliN/MopA/SpaO family.</text>
</comment>
<dbReference type="Pfam" id="PF01052">
    <property type="entry name" value="FliMN_C"/>
    <property type="match status" value="1"/>
</dbReference>
<evidence type="ECO:0000313" key="3">
    <source>
        <dbReference type="EMBL" id="MRD47071.1"/>
    </source>
</evidence>
<dbReference type="InterPro" id="IPR013385">
    <property type="entry name" value="T3SS_SpaO/YscQ/SpaO"/>
</dbReference>
<dbReference type="RefSeq" id="WP_153584411.1">
    <property type="nucleotide sequence ID" value="NZ_WJBU01000006.1"/>
</dbReference>
<dbReference type="PANTHER" id="PTHR30034:SF6">
    <property type="entry name" value="YOP PROTEINS TRANSLOCATION PROTEIN Q"/>
    <property type="match status" value="1"/>
</dbReference>
<dbReference type="InterPro" id="IPR001543">
    <property type="entry name" value="FliN-like_C"/>
</dbReference>
<evidence type="ECO:0000259" key="2">
    <source>
        <dbReference type="Pfam" id="PF01052"/>
    </source>
</evidence>
<sequence length="338" mass="36852">MSAMHLHRPLQLATVSRDALSSRNVLCRKRPPMSAQWLDEDWMFDIGPARQAVPSECFVECDWGGARAFIGIGRASLDQLAGLALPGDEPVQWPVPVLLAALEFSASELVALVESITRKSMRIVSVTARPNMAGLDSYEWQAWSHEQELTGELLLDATACRFLATALREQPGIQTDLDWNELPLRLQLVAGWVDLSASALRGIALRDVVVLDECLLSQDNRLMVTLGPRLGVLCGLEGSTLQVLEGVQEIMADVDDTGAASSGLIDDVPVRLTFDLGEREISLGDLRSLQPGYLFNLGRDPRSTVSIRANGRLIGEGELVDIEGRVGVSVLRFSIEGK</sequence>
<reference evidence="3 4" key="1">
    <citation type="submission" date="2019-11" db="EMBL/GenBank/DDBJ databases">
        <title>Caenimonas koreensis gen. nov., sp. nov., isolated from activated sludge.</title>
        <authorList>
            <person name="Seung H.R."/>
        </authorList>
    </citation>
    <scope>NUCLEOTIDE SEQUENCE [LARGE SCALE GENOMIC DNA]</scope>
    <source>
        <strain evidence="3 4">EMB320</strain>
    </source>
</reference>
<dbReference type="Gene3D" id="2.30.330.10">
    <property type="entry name" value="SpoA-like"/>
    <property type="match status" value="1"/>
</dbReference>
<dbReference type="PANTHER" id="PTHR30034">
    <property type="entry name" value="FLAGELLAR MOTOR SWITCH PROTEIN FLIM"/>
    <property type="match status" value="1"/>
</dbReference>
<proteinExistence type="inferred from homology"/>
<dbReference type="InterPro" id="IPR036429">
    <property type="entry name" value="SpoA-like_sf"/>
</dbReference>
<dbReference type="AlphaFoldDB" id="A0A844B973"/>
<dbReference type="OrthoDB" id="8903804at2"/>
<dbReference type="Proteomes" id="UP000487350">
    <property type="component" value="Unassembled WGS sequence"/>
</dbReference>
<dbReference type="NCBIfam" id="TIGR02551">
    <property type="entry name" value="SpaO_YscQ"/>
    <property type="match status" value="1"/>
</dbReference>
<dbReference type="EMBL" id="WJBU01000006">
    <property type="protein sequence ID" value="MRD47071.1"/>
    <property type="molecule type" value="Genomic_DNA"/>
</dbReference>
<protein>
    <submittedName>
        <fullName evidence="3">YscQ/HrcQ family type III secretion apparatus protein</fullName>
    </submittedName>
</protein>
<dbReference type="PRINTS" id="PR00956">
    <property type="entry name" value="FLGMOTORFLIN"/>
</dbReference>
<keyword evidence="4" id="KW-1185">Reference proteome</keyword>
<organism evidence="3 4">
    <name type="scientific">Caenimonas koreensis DSM 17982</name>
    <dbReference type="NCBI Taxonomy" id="1121255"/>
    <lineage>
        <taxon>Bacteria</taxon>
        <taxon>Pseudomonadati</taxon>
        <taxon>Pseudomonadota</taxon>
        <taxon>Betaproteobacteria</taxon>
        <taxon>Burkholderiales</taxon>
        <taxon>Comamonadaceae</taxon>
        <taxon>Caenimonas</taxon>
    </lineage>
</organism>
<dbReference type="GO" id="GO:0030254">
    <property type="term" value="P:protein secretion by the type III secretion system"/>
    <property type="evidence" value="ECO:0007669"/>
    <property type="project" value="InterPro"/>
</dbReference>
<dbReference type="GO" id="GO:0009425">
    <property type="term" value="C:bacterial-type flagellum basal body"/>
    <property type="evidence" value="ECO:0007669"/>
    <property type="project" value="InterPro"/>
</dbReference>